<keyword evidence="3" id="KW-1185">Reference proteome</keyword>
<dbReference type="CDD" id="cd02440">
    <property type="entry name" value="AdoMet_MTases"/>
    <property type="match status" value="1"/>
</dbReference>
<evidence type="ECO:0000313" key="3">
    <source>
        <dbReference type="Proteomes" id="UP000749010"/>
    </source>
</evidence>
<keyword evidence="2" id="KW-0808">Transferase</keyword>
<reference evidence="2 3" key="1">
    <citation type="submission" date="2019-03" db="EMBL/GenBank/DDBJ databases">
        <title>Metabolic reconstructions from genomes of highly enriched 'Candidatus Accumulibacter' and 'Candidatus Competibacter' bioreactor populations.</title>
        <authorList>
            <person name="Annavajhala M.K."/>
            <person name="Welles L."/>
            <person name="Abbas B."/>
            <person name="Sorokin D."/>
            <person name="Park H."/>
            <person name="Van Loosdrecht M."/>
            <person name="Chandran K."/>
        </authorList>
    </citation>
    <scope>NUCLEOTIDE SEQUENCE [LARGE SCALE GENOMIC DNA]</scope>
    <source>
        <strain evidence="2 3">SBR_S</strain>
    </source>
</reference>
<gene>
    <name evidence="2" type="ORF">E4Q23_02725</name>
</gene>
<dbReference type="EMBL" id="SPMY01000007">
    <property type="protein sequence ID" value="NMQ26764.1"/>
    <property type="molecule type" value="Genomic_DNA"/>
</dbReference>
<dbReference type="SUPFAM" id="SSF53335">
    <property type="entry name" value="S-adenosyl-L-methionine-dependent methyltransferases"/>
    <property type="match status" value="1"/>
</dbReference>
<dbReference type="Proteomes" id="UP000749010">
    <property type="component" value="Unassembled WGS sequence"/>
</dbReference>
<accession>A0ABX1TVF4</accession>
<evidence type="ECO:0000313" key="2">
    <source>
        <dbReference type="EMBL" id="NMQ26764.1"/>
    </source>
</evidence>
<comment type="caution">
    <text evidence="2">The sequence shown here is derived from an EMBL/GenBank/DDBJ whole genome shotgun (WGS) entry which is preliminary data.</text>
</comment>
<sequence length="98" mass="10710">MMGVFLISGVRTGFLLKALGGGYEISGIEVNESSAERARVGGGLGLLEMIFFERDLFPKYAGYFDAITAIAVFEHVTDFRKAIEVSLQMLKPDGVLIF</sequence>
<dbReference type="InterPro" id="IPR013216">
    <property type="entry name" value="Methyltransf_11"/>
</dbReference>
<dbReference type="Gene3D" id="3.40.50.150">
    <property type="entry name" value="Vaccinia Virus protein VP39"/>
    <property type="match status" value="1"/>
</dbReference>
<proteinExistence type="predicted"/>
<dbReference type="Pfam" id="PF08241">
    <property type="entry name" value="Methyltransf_11"/>
    <property type="match status" value="1"/>
</dbReference>
<name>A0ABX1TVF4_9PROT</name>
<evidence type="ECO:0000259" key="1">
    <source>
        <dbReference type="Pfam" id="PF08241"/>
    </source>
</evidence>
<dbReference type="RefSeq" id="WP_211203611.1">
    <property type="nucleotide sequence ID" value="NZ_SPMY01000007.1"/>
</dbReference>
<feature type="domain" description="Methyltransferase type 11" evidence="1">
    <location>
        <begin position="9"/>
        <end position="98"/>
    </location>
</feature>
<protein>
    <submittedName>
        <fullName evidence="2">Class I SAM-dependent methyltransferase</fullName>
    </submittedName>
</protein>
<dbReference type="GO" id="GO:0008168">
    <property type="term" value="F:methyltransferase activity"/>
    <property type="evidence" value="ECO:0007669"/>
    <property type="project" value="UniProtKB-KW"/>
</dbReference>
<dbReference type="GO" id="GO:0032259">
    <property type="term" value="P:methylation"/>
    <property type="evidence" value="ECO:0007669"/>
    <property type="project" value="UniProtKB-KW"/>
</dbReference>
<keyword evidence="2" id="KW-0489">Methyltransferase</keyword>
<dbReference type="InterPro" id="IPR029063">
    <property type="entry name" value="SAM-dependent_MTases_sf"/>
</dbReference>
<organism evidence="2 3">
    <name type="scientific">Candidatus Accumulibacter phosphatis</name>
    <dbReference type="NCBI Taxonomy" id="327160"/>
    <lineage>
        <taxon>Bacteria</taxon>
        <taxon>Pseudomonadati</taxon>
        <taxon>Pseudomonadota</taxon>
        <taxon>Betaproteobacteria</taxon>
        <taxon>Candidatus Accumulibacter</taxon>
    </lineage>
</organism>